<proteinExistence type="predicted"/>
<name>Q1Q7A8_KUEST</name>
<reference evidence="1" key="1">
    <citation type="journal article" date="2006" name="Nature">
        <title>Deciphering the evolution and metabolism of an anammox bacterium from a community genome.</title>
        <authorList>
            <person name="Strous M."/>
            <person name="Pelletier E."/>
            <person name="Mangenot S."/>
            <person name="Rattei T."/>
            <person name="Lehner A."/>
            <person name="Taylor M.W."/>
            <person name="Horn M."/>
            <person name="Daims H."/>
            <person name="Bartol-Mavel D."/>
            <person name="Wincker P."/>
            <person name="Barbe V."/>
            <person name="Fonknechten N."/>
            <person name="Vallenet D."/>
            <person name="Segurens B."/>
            <person name="Schenowitz-Truong C."/>
            <person name="Medigue C."/>
            <person name="Collingro A."/>
            <person name="Snel B."/>
            <person name="Dutilh B.E."/>
            <person name="OpDenCamp H.J.M."/>
            <person name="vanDerDrift C."/>
            <person name="Cirpus I."/>
            <person name="vanDePas-Schoonen K.T."/>
            <person name="Harhangi H.R."/>
            <person name="vanNiftrik L."/>
            <person name="Schmid M."/>
            <person name="Keltjens J."/>
            <person name="vanDeVossenberg J."/>
            <person name="Kartal B."/>
            <person name="Meier H."/>
            <person name="Frishman D."/>
            <person name="Huynen M.A."/>
            <person name="Mewes H."/>
            <person name="Weissenbach J."/>
            <person name="Jetten M.S.M."/>
            <person name="Wagner M."/>
            <person name="LePaslier D."/>
        </authorList>
    </citation>
    <scope>NUCLEOTIDE SEQUENCE</scope>
</reference>
<reference evidence="2 3" key="3">
    <citation type="submission" date="2020-02" db="EMBL/GenBank/DDBJ databases">
        <title>Newly sequenced genome of strain CSTR1 showed variability in Candidatus Kuenenia stuttgartiensis genomes.</title>
        <authorList>
            <person name="Ding C."/>
            <person name="Adrian L."/>
        </authorList>
    </citation>
    <scope>NUCLEOTIDE SEQUENCE [LARGE SCALE GENOMIC DNA]</scope>
    <source>
        <strain evidence="2 3">CSTR1</strain>
    </source>
</reference>
<evidence type="ECO:0000313" key="3">
    <source>
        <dbReference type="Proteomes" id="UP000501926"/>
    </source>
</evidence>
<dbReference type="EMBL" id="CT573071">
    <property type="protein sequence ID" value="CAJ73455.1"/>
    <property type="molecule type" value="Genomic_DNA"/>
</dbReference>
<accession>Q1Q7A8</accession>
<protein>
    <submittedName>
        <fullName evidence="1">Uncharacterized protein</fullName>
    </submittedName>
</protein>
<sequence>MKSKPTKFTCSATNLVALQMTISSFKRLKCYNTFHSRAKFKGEHISTCVWEKCAGFAFLIIKK</sequence>
<evidence type="ECO:0000313" key="2">
    <source>
        <dbReference type="EMBL" id="QII12029.1"/>
    </source>
</evidence>
<dbReference type="EMBL" id="CP049055">
    <property type="protein sequence ID" value="QII12029.1"/>
    <property type="molecule type" value="Genomic_DNA"/>
</dbReference>
<reference evidence="1" key="2">
    <citation type="submission" date="2006-01" db="EMBL/GenBank/DDBJ databases">
        <authorList>
            <person name="Genoscope"/>
        </authorList>
    </citation>
    <scope>NUCLEOTIDE SEQUENCE</scope>
</reference>
<organism evidence="1">
    <name type="scientific">Kuenenia stuttgartiensis</name>
    <dbReference type="NCBI Taxonomy" id="174633"/>
    <lineage>
        <taxon>Bacteria</taxon>
        <taxon>Pseudomonadati</taxon>
        <taxon>Planctomycetota</taxon>
        <taxon>Candidatus Brocadiia</taxon>
        <taxon>Candidatus Brocadiales</taxon>
        <taxon>Candidatus Brocadiaceae</taxon>
        <taxon>Candidatus Kuenenia</taxon>
    </lineage>
</organism>
<gene>
    <name evidence="2" type="ORF">KsCSTR_26500</name>
    <name evidence="1" type="ORF">kuste2705</name>
</gene>
<dbReference type="Proteomes" id="UP000501926">
    <property type="component" value="Chromosome"/>
</dbReference>
<evidence type="ECO:0000313" key="1">
    <source>
        <dbReference type="EMBL" id="CAJ73455.1"/>
    </source>
</evidence>
<dbReference type="AlphaFoldDB" id="Q1Q7A8"/>